<feature type="non-terminal residue" evidence="1">
    <location>
        <position position="1"/>
    </location>
</feature>
<proteinExistence type="predicted"/>
<gene>
    <name evidence="1" type="ORF">CMV_028033</name>
</gene>
<organism evidence="1 2">
    <name type="scientific">Castanea mollissima</name>
    <name type="common">Chinese chestnut</name>
    <dbReference type="NCBI Taxonomy" id="60419"/>
    <lineage>
        <taxon>Eukaryota</taxon>
        <taxon>Viridiplantae</taxon>
        <taxon>Streptophyta</taxon>
        <taxon>Embryophyta</taxon>
        <taxon>Tracheophyta</taxon>
        <taxon>Spermatophyta</taxon>
        <taxon>Magnoliopsida</taxon>
        <taxon>eudicotyledons</taxon>
        <taxon>Gunneridae</taxon>
        <taxon>Pentapetalae</taxon>
        <taxon>rosids</taxon>
        <taxon>fabids</taxon>
        <taxon>Fagales</taxon>
        <taxon>Fagaceae</taxon>
        <taxon>Castanea</taxon>
    </lineage>
</organism>
<reference evidence="1" key="1">
    <citation type="submission" date="2020-03" db="EMBL/GenBank/DDBJ databases">
        <title>Castanea mollissima Vanexum genome sequencing.</title>
        <authorList>
            <person name="Staton M."/>
        </authorList>
    </citation>
    <scope>NUCLEOTIDE SEQUENCE</scope>
    <source>
        <tissue evidence="1">Leaf</tissue>
    </source>
</reference>
<dbReference type="EMBL" id="JRKL02011900">
    <property type="protein sequence ID" value="KAF3945606.1"/>
    <property type="molecule type" value="Genomic_DNA"/>
</dbReference>
<dbReference type="Proteomes" id="UP000737018">
    <property type="component" value="Unassembled WGS sequence"/>
</dbReference>
<dbReference type="AlphaFoldDB" id="A0A8J4Q9F2"/>
<accession>A0A8J4Q9F2</accession>
<evidence type="ECO:0000313" key="1">
    <source>
        <dbReference type="EMBL" id="KAF3945606.1"/>
    </source>
</evidence>
<evidence type="ECO:0000313" key="2">
    <source>
        <dbReference type="Proteomes" id="UP000737018"/>
    </source>
</evidence>
<comment type="caution">
    <text evidence="1">The sequence shown here is derived from an EMBL/GenBank/DDBJ whole genome shotgun (WGS) entry which is preliminary data.</text>
</comment>
<sequence length="54" mass="5830">GSDREVEIPTDWFVVRSEAVIGISGVALLVGKKPAPVIEWRLLKSDYGLGCNST</sequence>
<name>A0A8J4Q9F2_9ROSI</name>
<keyword evidence="2" id="KW-1185">Reference proteome</keyword>
<protein>
    <submittedName>
        <fullName evidence="1">Uncharacterized protein</fullName>
    </submittedName>
</protein>